<keyword evidence="1 4" id="KW-0413">Isomerase</keyword>
<dbReference type="Pfam" id="PF00849">
    <property type="entry name" value="PseudoU_synth_2"/>
    <property type="match status" value="1"/>
</dbReference>
<protein>
    <submittedName>
        <fullName evidence="4">Ribosomal small subunit pseudouridine synthase A (16S pseudouridylate 516 synthase) (16S rRNA pseudouridine(516) synthase) (rRNA pseudouridylate synthase A) (rRNA-uridine isomerase A)</fullName>
    </submittedName>
</protein>
<dbReference type="NCBIfam" id="TIGR00093">
    <property type="entry name" value="pseudouridine synthase"/>
    <property type="match status" value="1"/>
</dbReference>
<evidence type="ECO:0000256" key="2">
    <source>
        <dbReference type="PROSITE-ProRule" id="PRU00182"/>
    </source>
</evidence>
<evidence type="ECO:0000313" key="5">
    <source>
        <dbReference type="Proteomes" id="UP001642464"/>
    </source>
</evidence>
<dbReference type="SUPFAM" id="SSF55120">
    <property type="entry name" value="Pseudouridine synthase"/>
    <property type="match status" value="1"/>
</dbReference>
<dbReference type="InterPro" id="IPR042092">
    <property type="entry name" value="PsdUridine_s_RsuA/RluB/E/F_cat"/>
</dbReference>
<dbReference type="Gene3D" id="3.30.70.1560">
    <property type="entry name" value="Alpha-L RNA-binding motif"/>
    <property type="match status" value="1"/>
</dbReference>
<feature type="non-terminal residue" evidence="4">
    <location>
        <position position="323"/>
    </location>
</feature>
<dbReference type="PANTHER" id="PTHR47683">
    <property type="entry name" value="PSEUDOURIDINE SYNTHASE FAMILY PROTEIN-RELATED"/>
    <property type="match status" value="1"/>
</dbReference>
<dbReference type="PANTHER" id="PTHR47683:SF4">
    <property type="entry name" value="PSEUDOURIDINE SYNTHASE"/>
    <property type="match status" value="1"/>
</dbReference>
<dbReference type="Gene3D" id="3.30.70.580">
    <property type="entry name" value="Pseudouridine synthase I, catalytic domain, N-terminal subdomain"/>
    <property type="match status" value="1"/>
</dbReference>
<dbReference type="InterPro" id="IPR000748">
    <property type="entry name" value="PsdUridine_synth_RsuA/RluB/E/F"/>
</dbReference>
<dbReference type="CDD" id="cd02553">
    <property type="entry name" value="PseudoU_synth_RsuA"/>
    <property type="match status" value="1"/>
</dbReference>
<organism evidence="4 5">
    <name type="scientific">Durusdinium trenchii</name>
    <dbReference type="NCBI Taxonomy" id="1381693"/>
    <lineage>
        <taxon>Eukaryota</taxon>
        <taxon>Sar</taxon>
        <taxon>Alveolata</taxon>
        <taxon>Dinophyceae</taxon>
        <taxon>Suessiales</taxon>
        <taxon>Symbiodiniaceae</taxon>
        <taxon>Durusdinium</taxon>
    </lineage>
</organism>
<sequence length="323" mass="35717">MTRKDAKRCIGKGQVCVNGEVQRKAALPLAEDDQVTLDGALLALVGHRYLMLNKPAGVVCSTDDPQHPTVLDLLPPELRRDVHPAGRLDADTTGMVLLTSDGQWSHRITSPASHLPKTYRVQLAEPLTQAARQSLEDGILLRNEQKPTRPATVDMLAPDCIRLVIREGRYHQVKRMLAAVGNHVTALHREAIGALQLDAHLAEGEFRALSDTELDRIAGQAHRRVELFLFADSPAGPFHVLSFSGGHGRLPSLEKGQGPLADQDNARFVLDAIVESLVKRDYQQADSDQAIWEIFARKTHKRILAERNHRPDYDNPDPDESGP</sequence>
<dbReference type="PROSITE" id="PS50889">
    <property type="entry name" value="S4"/>
    <property type="match status" value="1"/>
</dbReference>
<dbReference type="Pfam" id="PF24876">
    <property type="entry name" value="PA4575"/>
    <property type="match status" value="1"/>
</dbReference>
<dbReference type="InterPro" id="IPR006145">
    <property type="entry name" value="PsdUridine_synth_RsuA/RluA"/>
</dbReference>
<dbReference type="GO" id="GO:0016853">
    <property type="term" value="F:isomerase activity"/>
    <property type="evidence" value="ECO:0007669"/>
    <property type="project" value="UniProtKB-KW"/>
</dbReference>
<reference evidence="4 5" key="1">
    <citation type="submission" date="2024-02" db="EMBL/GenBank/DDBJ databases">
        <authorList>
            <person name="Chen Y."/>
            <person name="Shah S."/>
            <person name="Dougan E. K."/>
            <person name="Thang M."/>
            <person name="Chan C."/>
        </authorList>
    </citation>
    <scope>NUCLEOTIDE SEQUENCE [LARGE SCALE GENOMIC DNA]</scope>
</reference>
<evidence type="ECO:0000259" key="3">
    <source>
        <dbReference type="Pfam" id="PF00849"/>
    </source>
</evidence>
<dbReference type="InterPro" id="IPR036986">
    <property type="entry name" value="S4_RNA-bd_sf"/>
</dbReference>
<dbReference type="InterPro" id="IPR020103">
    <property type="entry name" value="PsdUridine_synth_cat_dom_sf"/>
</dbReference>
<dbReference type="InterPro" id="IPR056903">
    <property type="entry name" value="PA4575-like"/>
</dbReference>
<dbReference type="InterPro" id="IPR050343">
    <property type="entry name" value="RsuA_PseudoU_synthase"/>
</dbReference>
<comment type="caution">
    <text evidence="4">The sequence shown here is derived from an EMBL/GenBank/DDBJ whole genome shotgun (WGS) entry which is preliminary data.</text>
</comment>
<name>A0ABP0LPB1_9DINO</name>
<dbReference type="SUPFAM" id="SSF55174">
    <property type="entry name" value="Alpha-L RNA-binding motif"/>
    <property type="match status" value="1"/>
</dbReference>
<evidence type="ECO:0000256" key="1">
    <source>
        <dbReference type="ARBA" id="ARBA00023235"/>
    </source>
</evidence>
<proteinExistence type="predicted"/>
<keyword evidence="5" id="KW-1185">Reference proteome</keyword>
<accession>A0ABP0LPB1</accession>
<evidence type="ECO:0000313" key="4">
    <source>
        <dbReference type="EMBL" id="CAK9040995.1"/>
    </source>
</evidence>
<dbReference type="Gene3D" id="3.10.290.10">
    <property type="entry name" value="RNA-binding S4 domain"/>
    <property type="match status" value="1"/>
</dbReference>
<feature type="domain" description="Pseudouridine synthase RsuA/RluA-like" evidence="3">
    <location>
        <begin position="49"/>
        <end position="179"/>
    </location>
</feature>
<keyword evidence="2" id="KW-0694">RNA-binding</keyword>
<dbReference type="InterPro" id="IPR020094">
    <property type="entry name" value="TruA/RsuA/RluB/E/F_N"/>
</dbReference>
<dbReference type="Proteomes" id="UP001642464">
    <property type="component" value="Unassembled WGS sequence"/>
</dbReference>
<gene>
    <name evidence="4" type="ORF">SCF082_LOCUS23741</name>
</gene>
<dbReference type="CDD" id="cd00165">
    <property type="entry name" value="S4"/>
    <property type="match status" value="1"/>
</dbReference>
<dbReference type="EMBL" id="CAXAMM010017364">
    <property type="protein sequence ID" value="CAK9040995.1"/>
    <property type="molecule type" value="Genomic_DNA"/>
</dbReference>